<dbReference type="Pfam" id="PF04287">
    <property type="entry name" value="DUF446"/>
    <property type="match status" value="1"/>
</dbReference>
<dbReference type="InterPro" id="IPR036814">
    <property type="entry name" value="YqcC-like_sf"/>
</dbReference>
<dbReference type="InterPro" id="IPR023376">
    <property type="entry name" value="YqcC-like_dom"/>
</dbReference>
<dbReference type="Gene3D" id="1.20.1440.40">
    <property type="entry name" value="YqcC-like"/>
    <property type="match status" value="1"/>
</dbReference>
<gene>
    <name evidence="2" type="ORF">KNV97_14600</name>
</gene>
<dbReference type="KEGG" id="vos:KNV97_14600"/>
<evidence type="ECO:0000313" key="3">
    <source>
        <dbReference type="Proteomes" id="UP000694232"/>
    </source>
</evidence>
<name>A0A975U7M0_9VIBR</name>
<accession>A0A975U7M0</accession>
<dbReference type="AlphaFoldDB" id="A0A975U7M0"/>
<keyword evidence="3" id="KW-1185">Reference proteome</keyword>
<sequence>MTAPTLFSLLQQLEAELRACGVWQSQAPDEMALQSSQPFALDSLAPHEWLQWIFVPRLQQMIASGQSLPRGFAITPYFEQVWLEQTQFGPVMTILYQIDEACR</sequence>
<dbReference type="Proteomes" id="UP000694232">
    <property type="component" value="Chromosome 1"/>
</dbReference>
<dbReference type="InterPro" id="IPR007384">
    <property type="entry name" value="UCP006257"/>
</dbReference>
<proteinExistence type="predicted"/>
<reference evidence="2" key="1">
    <citation type="submission" date="2021-06" db="EMBL/GenBank/DDBJ databases">
        <title>Vibrio nov. sp., novel gut bacterium isolated from Yellow Sea oyster.</title>
        <authorList>
            <person name="Muhammad N."/>
            <person name="Nguyen T.H."/>
            <person name="Lee Y.-J."/>
            <person name="Ko J."/>
            <person name="Kim S.-G."/>
        </authorList>
    </citation>
    <scope>NUCLEOTIDE SEQUENCE</scope>
    <source>
        <strain evidence="2">OG9-811</strain>
    </source>
</reference>
<dbReference type="GO" id="GO:0044010">
    <property type="term" value="P:single-species biofilm formation"/>
    <property type="evidence" value="ECO:0007669"/>
    <property type="project" value="TreeGrafter"/>
</dbReference>
<feature type="domain" description="YqcC-like" evidence="1">
    <location>
        <begin position="7"/>
        <end position="100"/>
    </location>
</feature>
<dbReference type="EMBL" id="CP076643">
    <property type="protein sequence ID" value="QXO16704.1"/>
    <property type="molecule type" value="Genomic_DNA"/>
</dbReference>
<dbReference type="RefSeq" id="WP_136483557.1">
    <property type="nucleotide sequence ID" value="NZ_CP076643.1"/>
</dbReference>
<evidence type="ECO:0000259" key="1">
    <source>
        <dbReference type="Pfam" id="PF04287"/>
    </source>
</evidence>
<protein>
    <submittedName>
        <fullName evidence="2">YqcC family protein</fullName>
    </submittedName>
</protein>
<dbReference type="SUPFAM" id="SSF158452">
    <property type="entry name" value="YqcC-like"/>
    <property type="match status" value="1"/>
</dbReference>
<evidence type="ECO:0000313" key="2">
    <source>
        <dbReference type="EMBL" id="QXO16704.1"/>
    </source>
</evidence>
<dbReference type="PANTHER" id="PTHR39586:SF1">
    <property type="entry name" value="CYTOPLASMIC PROTEIN"/>
    <property type="match status" value="1"/>
</dbReference>
<dbReference type="PANTHER" id="PTHR39586">
    <property type="entry name" value="CYTOPLASMIC PROTEIN-RELATED"/>
    <property type="match status" value="1"/>
</dbReference>
<dbReference type="PIRSF" id="PIRSF006257">
    <property type="entry name" value="UCP006257"/>
    <property type="match status" value="1"/>
</dbReference>
<organism evidence="2 3">
    <name type="scientific">Vibrio ostreae</name>
    <dbReference type="NCBI Taxonomy" id="2841925"/>
    <lineage>
        <taxon>Bacteria</taxon>
        <taxon>Pseudomonadati</taxon>
        <taxon>Pseudomonadota</taxon>
        <taxon>Gammaproteobacteria</taxon>
        <taxon>Vibrionales</taxon>
        <taxon>Vibrionaceae</taxon>
        <taxon>Vibrio</taxon>
    </lineage>
</organism>